<sequence>MATVEVIFVTLIQLFHLCLSVNNSNSAKPNIIIFLVDNLSFGEFNNESQNTPNINRLVEQGVTFSRWYTQSSRISSVASILTGLLPPRTGIIKSKYLPFKEIPSLASSGGLQPNEKTLAKVLKSKGYKTSFVGLWGLGVGRNGEYLPLSHGFDSFYGIPSAHREHCTKTLKASSELHSTWRPVYAIISPLLYICPVVGFVIWYNGHRLNLVTVLTVLVAFILYSSVLQEVIHSMMNFIQIRSCVLYKNNSIVEQPYVAENMTLRFTRSALSFLDMASVSSKPFFLFVSSISLQEPVFVSPLFSNLTQTLFHDAVLETDWSIGRIMKALRDHKLEQQTLILVTSATGHYTGRFCSDCSQQHGKSHNSIWEQTVRVSAVLCWKGQIRDRKLITTPVTVMDVMPTILELLNDRANVTLTDGKSLLPVLFNESQQSQHEFIFHYVEISKPAAVTLGPYKVVYTDTQDDGTTQIFDPPLLFNVETDPREESPLPNNEHSNLLSNVSAALAHHMQMRKNKWRSQLDGRIIPLWFPCANFWHCSQTNGESNNFSDLFDSDYDVT</sequence>
<keyword evidence="3" id="KW-0812">Transmembrane</keyword>
<dbReference type="Pfam" id="PF00884">
    <property type="entry name" value="Sulfatase"/>
    <property type="match status" value="1"/>
</dbReference>
<dbReference type="GO" id="GO:0004065">
    <property type="term" value="F:arylsulfatase activity"/>
    <property type="evidence" value="ECO:0007669"/>
    <property type="project" value="TreeGrafter"/>
</dbReference>
<protein>
    <submittedName>
        <fullName evidence="6">Arylsulfatase H</fullName>
    </submittedName>
</protein>
<dbReference type="Gene3D" id="3.30.1120.10">
    <property type="match status" value="1"/>
</dbReference>
<comment type="caution">
    <text evidence="6">The sequence shown here is derived from an EMBL/GenBank/DDBJ whole genome shotgun (WGS) entry which is preliminary data.</text>
</comment>
<evidence type="ECO:0000256" key="3">
    <source>
        <dbReference type="SAM" id="Phobius"/>
    </source>
</evidence>
<dbReference type="InterPro" id="IPR000917">
    <property type="entry name" value="Sulfatase_N"/>
</dbReference>
<evidence type="ECO:0000256" key="4">
    <source>
        <dbReference type="SAM" id="SignalP"/>
    </source>
</evidence>
<name>A0AAD9VC35_ACRCE</name>
<proteinExistence type="inferred from homology"/>
<evidence type="ECO:0000313" key="6">
    <source>
        <dbReference type="EMBL" id="KAK2568966.1"/>
    </source>
</evidence>
<keyword evidence="7" id="KW-1185">Reference proteome</keyword>
<feature type="transmembrane region" description="Helical" evidence="3">
    <location>
        <begin position="183"/>
        <end position="202"/>
    </location>
</feature>
<keyword evidence="3" id="KW-1133">Transmembrane helix</keyword>
<evidence type="ECO:0000256" key="2">
    <source>
        <dbReference type="ARBA" id="ARBA00008779"/>
    </source>
</evidence>
<dbReference type="AlphaFoldDB" id="A0AAD9VC35"/>
<gene>
    <name evidence="6" type="ORF">P5673_007078</name>
</gene>
<dbReference type="InterPro" id="IPR050738">
    <property type="entry name" value="Sulfatase"/>
</dbReference>
<organism evidence="6 7">
    <name type="scientific">Acropora cervicornis</name>
    <name type="common">Staghorn coral</name>
    <dbReference type="NCBI Taxonomy" id="6130"/>
    <lineage>
        <taxon>Eukaryota</taxon>
        <taxon>Metazoa</taxon>
        <taxon>Cnidaria</taxon>
        <taxon>Anthozoa</taxon>
        <taxon>Hexacorallia</taxon>
        <taxon>Scleractinia</taxon>
        <taxon>Astrocoeniina</taxon>
        <taxon>Acroporidae</taxon>
        <taxon>Acropora</taxon>
    </lineage>
</organism>
<accession>A0AAD9VC35</accession>
<dbReference type="Gene3D" id="1.10.287.550">
    <property type="entry name" value="Helix hairpin bin"/>
    <property type="match status" value="1"/>
</dbReference>
<keyword evidence="3" id="KW-0472">Membrane</keyword>
<dbReference type="SUPFAM" id="SSF53649">
    <property type="entry name" value="Alkaline phosphatase-like"/>
    <property type="match status" value="1"/>
</dbReference>
<dbReference type="PANTHER" id="PTHR42693:SF33">
    <property type="entry name" value="ARYLSULFATASE"/>
    <property type="match status" value="1"/>
</dbReference>
<dbReference type="Pfam" id="PF14707">
    <property type="entry name" value="Sulfatase_C"/>
    <property type="match status" value="1"/>
</dbReference>
<reference evidence="6" key="1">
    <citation type="journal article" date="2023" name="G3 (Bethesda)">
        <title>Whole genome assembly and annotation of the endangered Caribbean coral Acropora cervicornis.</title>
        <authorList>
            <person name="Selwyn J.D."/>
            <person name="Vollmer S.V."/>
        </authorList>
    </citation>
    <scope>NUCLEOTIDE SEQUENCE</scope>
    <source>
        <strain evidence="6">K2</strain>
    </source>
</reference>
<comment type="cofactor">
    <cofactor evidence="1">
        <name>Ca(2+)</name>
        <dbReference type="ChEBI" id="CHEBI:29108"/>
    </cofactor>
</comment>
<feature type="signal peptide" evidence="4">
    <location>
        <begin position="1"/>
        <end position="20"/>
    </location>
</feature>
<feature type="transmembrane region" description="Helical" evidence="3">
    <location>
        <begin position="208"/>
        <end position="227"/>
    </location>
</feature>
<dbReference type="PANTHER" id="PTHR42693">
    <property type="entry name" value="ARYLSULFATASE FAMILY MEMBER"/>
    <property type="match status" value="1"/>
</dbReference>
<dbReference type="Gene3D" id="3.40.720.10">
    <property type="entry name" value="Alkaline Phosphatase, subunit A"/>
    <property type="match status" value="1"/>
</dbReference>
<dbReference type="Proteomes" id="UP001249851">
    <property type="component" value="Unassembled WGS sequence"/>
</dbReference>
<dbReference type="InterPro" id="IPR017850">
    <property type="entry name" value="Alkaline_phosphatase_core_sf"/>
</dbReference>
<evidence type="ECO:0000259" key="5">
    <source>
        <dbReference type="Pfam" id="PF00884"/>
    </source>
</evidence>
<keyword evidence="4" id="KW-0732">Signal</keyword>
<evidence type="ECO:0000313" key="7">
    <source>
        <dbReference type="Proteomes" id="UP001249851"/>
    </source>
</evidence>
<feature type="domain" description="Sulfatase N-terminal" evidence="5">
    <location>
        <begin position="29"/>
        <end position="407"/>
    </location>
</feature>
<dbReference type="EMBL" id="JARQWQ010000011">
    <property type="protein sequence ID" value="KAK2568966.1"/>
    <property type="molecule type" value="Genomic_DNA"/>
</dbReference>
<evidence type="ECO:0000256" key="1">
    <source>
        <dbReference type="ARBA" id="ARBA00001913"/>
    </source>
</evidence>
<feature type="chain" id="PRO_5042178515" evidence="4">
    <location>
        <begin position="21"/>
        <end position="557"/>
    </location>
</feature>
<reference evidence="6" key="2">
    <citation type="journal article" date="2023" name="Science">
        <title>Genomic signatures of disease resistance in endangered staghorn corals.</title>
        <authorList>
            <person name="Vollmer S.V."/>
            <person name="Selwyn J.D."/>
            <person name="Despard B.A."/>
            <person name="Roesel C.L."/>
        </authorList>
    </citation>
    <scope>NUCLEOTIDE SEQUENCE</scope>
    <source>
        <strain evidence="6">K2</strain>
    </source>
</reference>
<comment type="similarity">
    <text evidence="2">Belongs to the sulfatase family.</text>
</comment>